<dbReference type="OrthoDB" id="5809766at2759"/>
<accession>A0A8S1ELD3</accession>
<keyword evidence="1" id="KW-1133">Transmembrane helix</keyword>
<reference evidence="3 4" key="1">
    <citation type="submission" date="2020-04" db="EMBL/GenBank/DDBJ databases">
        <authorList>
            <person name="Laetsch R D."/>
            <person name="Stevens L."/>
            <person name="Kumar S."/>
            <person name="Blaxter L. M."/>
        </authorList>
    </citation>
    <scope>NUCLEOTIDE SEQUENCE [LARGE SCALE GENOMIC DNA]</scope>
</reference>
<evidence type="ECO:0000313" key="4">
    <source>
        <dbReference type="Proteomes" id="UP000494206"/>
    </source>
</evidence>
<keyword evidence="1" id="KW-0812">Transmembrane</keyword>
<dbReference type="Pfam" id="PF16020">
    <property type="entry name" value="Deltameth_res"/>
    <property type="match status" value="1"/>
</dbReference>
<dbReference type="EMBL" id="CADEPM010000003">
    <property type="protein sequence ID" value="CAB3401607.1"/>
    <property type="molecule type" value="Genomic_DNA"/>
</dbReference>
<dbReference type="InterPro" id="IPR031973">
    <property type="entry name" value="Deltameth_res_prag01"/>
</dbReference>
<keyword evidence="1" id="KW-0472">Membrane</keyword>
<sequence length="97" mass="11155">MNRTAVARFLAIRRFVQKRNAGGHHHVANPGPPCTFDLMPVPFQPYQKVYSELQTKFNTYLIISSAIFGSSFALALYTNLFAFEECIRPPKSYRNRQ</sequence>
<organism evidence="3 4">
    <name type="scientific">Caenorhabditis bovis</name>
    <dbReference type="NCBI Taxonomy" id="2654633"/>
    <lineage>
        <taxon>Eukaryota</taxon>
        <taxon>Metazoa</taxon>
        <taxon>Ecdysozoa</taxon>
        <taxon>Nematoda</taxon>
        <taxon>Chromadorea</taxon>
        <taxon>Rhabditida</taxon>
        <taxon>Rhabditina</taxon>
        <taxon>Rhabditomorpha</taxon>
        <taxon>Rhabditoidea</taxon>
        <taxon>Rhabditidae</taxon>
        <taxon>Peloderinae</taxon>
        <taxon>Caenorhabditis</taxon>
    </lineage>
</organism>
<feature type="domain" description="Deltamethrin resistance protein prag01" evidence="2">
    <location>
        <begin position="39"/>
        <end position="85"/>
    </location>
</feature>
<name>A0A8S1ELD3_9PELO</name>
<evidence type="ECO:0000256" key="1">
    <source>
        <dbReference type="SAM" id="Phobius"/>
    </source>
</evidence>
<feature type="transmembrane region" description="Helical" evidence="1">
    <location>
        <begin position="60"/>
        <end position="83"/>
    </location>
</feature>
<dbReference type="Proteomes" id="UP000494206">
    <property type="component" value="Unassembled WGS sequence"/>
</dbReference>
<proteinExistence type="predicted"/>
<keyword evidence="4" id="KW-1185">Reference proteome</keyword>
<evidence type="ECO:0000259" key="2">
    <source>
        <dbReference type="Pfam" id="PF16020"/>
    </source>
</evidence>
<dbReference type="AlphaFoldDB" id="A0A8S1ELD3"/>
<comment type="caution">
    <text evidence="3">The sequence shown here is derived from an EMBL/GenBank/DDBJ whole genome shotgun (WGS) entry which is preliminary data.</text>
</comment>
<evidence type="ECO:0000313" key="3">
    <source>
        <dbReference type="EMBL" id="CAB3401607.1"/>
    </source>
</evidence>
<gene>
    <name evidence="3" type="ORF">CBOVIS_LOCUS4334</name>
</gene>
<protein>
    <recommendedName>
        <fullName evidence="2">Deltamethrin resistance protein prag01 domain-containing protein</fullName>
    </recommendedName>
</protein>